<keyword evidence="3" id="KW-1185">Reference proteome</keyword>
<feature type="transmembrane region" description="Helical" evidence="1">
    <location>
        <begin position="37"/>
        <end position="59"/>
    </location>
</feature>
<keyword evidence="1" id="KW-1133">Transmembrane helix</keyword>
<comment type="caution">
    <text evidence="2">The sequence shown here is derived from an EMBL/GenBank/DDBJ whole genome shotgun (WGS) entry which is preliminary data.</text>
</comment>
<protein>
    <recommendedName>
        <fullName evidence="4">DUF485 domain-containing protein</fullName>
    </recommendedName>
</protein>
<dbReference type="PANTHER" id="PTHR38441:SF1">
    <property type="entry name" value="MEMBRANE PROTEIN"/>
    <property type="match status" value="1"/>
</dbReference>
<dbReference type="InterPro" id="IPR007436">
    <property type="entry name" value="DUF485"/>
</dbReference>
<dbReference type="PANTHER" id="PTHR38441">
    <property type="entry name" value="INTEGRAL MEMBRANE PROTEIN-RELATED"/>
    <property type="match status" value="1"/>
</dbReference>
<organism evidence="2 3">
    <name type="scientific">Mycobacterium saskatchewanense</name>
    <dbReference type="NCBI Taxonomy" id="220927"/>
    <lineage>
        <taxon>Bacteria</taxon>
        <taxon>Bacillati</taxon>
        <taxon>Actinomycetota</taxon>
        <taxon>Actinomycetes</taxon>
        <taxon>Mycobacteriales</taxon>
        <taxon>Mycobacteriaceae</taxon>
        <taxon>Mycobacterium</taxon>
        <taxon>Mycobacterium simiae complex</taxon>
    </lineage>
</organism>
<feature type="transmembrane region" description="Helical" evidence="1">
    <location>
        <begin position="71"/>
        <end position="93"/>
    </location>
</feature>
<evidence type="ECO:0008006" key="4">
    <source>
        <dbReference type="Google" id="ProtNLM"/>
    </source>
</evidence>
<evidence type="ECO:0000313" key="2">
    <source>
        <dbReference type="EMBL" id="ORW67684.1"/>
    </source>
</evidence>
<keyword evidence="1" id="KW-0472">Membrane</keyword>
<dbReference type="Proteomes" id="UP000193387">
    <property type="component" value="Unassembled WGS sequence"/>
</dbReference>
<proteinExistence type="predicted"/>
<name>A0AAJ3NL96_9MYCO</name>
<sequence>MPQPLIDARTGTSDLQTFQEVQDSPEFRDLRRRLRRFTFPMTAFFLAWYLAFMLLAMYARGFMAIKVCGNINLGVVLGFGQFATTFAITALYVRFANRSLDPRAAAIRAKLEGAL</sequence>
<gene>
    <name evidence="2" type="ORF">AWC23_22405</name>
</gene>
<evidence type="ECO:0000313" key="3">
    <source>
        <dbReference type="Proteomes" id="UP000193387"/>
    </source>
</evidence>
<dbReference type="AlphaFoldDB" id="A0AAJ3NL96"/>
<dbReference type="Pfam" id="PF04341">
    <property type="entry name" value="DUF485"/>
    <property type="match status" value="1"/>
</dbReference>
<keyword evidence="1" id="KW-0812">Transmembrane</keyword>
<accession>A0AAJ3NL96</accession>
<reference evidence="2 3" key="1">
    <citation type="submission" date="2016-01" db="EMBL/GenBank/DDBJ databases">
        <title>The new phylogeny of the genus Mycobacterium.</title>
        <authorList>
            <person name="Tarcisio F."/>
            <person name="Conor M."/>
            <person name="Antonella G."/>
            <person name="Elisabetta G."/>
            <person name="Giulia F.S."/>
            <person name="Sara T."/>
            <person name="Anna F."/>
            <person name="Clotilde B."/>
            <person name="Roberto B."/>
            <person name="Veronica D.S."/>
            <person name="Fabio R."/>
            <person name="Monica P."/>
            <person name="Olivier J."/>
            <person name="Enrico T."/>
            <person name="Nicola S."/>
        </authorList>
    </citation>
    <scope>NUCLEOTIDE SEQUENCE [LARGE SCALE GENOMIC DNA]</scope>
    <source>
        <strain evidence="2 3">DSM 44616</strain>
    </source>
</reference>
<dbReference type="RefSeq" id="WP_142280791.1">
    <property type="nucleotide sequence ID" value="NZ_AP022573.1"/>
</dbReference>
<dbReference type="EMBL" id="LQPR01000057">
    <property type="protein sequence ID" value="ORW67684.1"/>
    <property type="molecule type" value="Genomic_DNA"/>
</dbReference>
<evidence type="ECO:0000256" key="1">
    <source>
        <dbReference type="SAM" id="Phobius"/>
    </source>
</evidence>